<sequence>MTSYSAATSVPDLERFTQVLHEMGVHAALGFLNNRTPHRYTGIFRFEGEYSRNILLYDRYNVHRHQGDDVPLAEAFCSLVGRQQAPVHILDAALDPRSEQVNTLVVSYCGVPVYDAQGRLYGSLCHYDLDLCQEWAVNVPLLEAAAPLFYQALHSAP</sequence>
<dbReference type="SUPFAM" id="SSF55781">
    <property type="entry name" value="GAF domain-like"/>
    <property type="match status" value="1"/>
</dbReference>
<gene>
    <name evidence="1" type="ORF">MWH26_04845</name>
</gene>
<name>A0ABY4JCN9_9BACT</name>
<evidence type="ECO:0008006" key="3">
    <source>
        <dbReference type="Google" id="ProtNLM"/>
    </source>
</evidence>
<evidence type="ECO:0000313" key="1">
    <source>
        <dbReference type="EMBL" id="UPL50236.1"/>
    </source>
</evidence>
<dbReference type="Gene3D" id="3.30.450.40">
    <property type="match status" value="1"/>
</dbReference>
<proteinExistence type="predicted"/>
<organism evidence="1 2">
    <name type="scientific">Hymenobacter sublimis</name>
    <dbReference type="NCBI Taxonomy" id="2933777"/>
    <lineage>
        <taxon>Bacteria</taxon>
        <taxon>Pseudomonadati</taxon>
        <taxon>Bacteroidota</taxon>
        <taxon>Cytophagia</taxon>
        <taxon>Cytophagales</taxon>
        <taxon>Hymenobacteraceae</taxon>
        <taxon>Hymenobacter</taxon>
    </lineage>
</organism>
<reference evidence="1 2" key="1">
    <citation type="submission" date="2022-04" db="EMBL/GenBank/DDBJ databases">
        <title>Hymenobacter sp. isolated from the air.</title>
        <authorList>
            <person name="Won M."/>
            <person name="Lee C.-M."/>
            <person name="Woen H.-Y."/>
            <person name="Kwon S.-W."/>
        </authorList>
    </citation>
    <scope>NUCLEOTIDE SEQUENCE [LARGE SCALE GENOMIC DNA]</scope>
    <source>
        <strain evidence="2">5516 S-25</strain>
    </source>
</reference>
<protein>
    <recommendedName>
        <fullName evidence="3">GAF domain-containing protein</fullName>
    </recommendedName>
</protein>
<keyword evidence="2" id="KW-1185">Reference proteome</keyword>
<evidence type="ECO:0000313" key="2">
    <source>
        <dbReference type="Proteomes" id="UP000829647"/>
    </source>
</evidence>
<dbReference type="Proteomes" id="UP000829647">
    <property type="component" value="Chromosome"/>
</dbReference>
<accession>A0ABY4JCN9</accession>
<dbReference type="EMBL" id="CP095848">
    <property type="protein sequence ID" value="UPL50236.1"/>
    <property type="molecule type" value="Genomic_DNA"/>
</dbReference>
<dbReference type="InterPro" id="IPR029016">
    <property type="entry name" value="GAF-like_dom_sf"/>
</dbReference>
<dbReference type="RefSeq" id="WP_247976275.1">
    <property type="nucleotide sequence ID" value="NZ_CP095848.1"/>
</dbReference>